<comment type="caution">
    <text evidence="1">The sequence shown here is derived from an EMBL/GenBank/DDBJ whole genome shotgun (WGS) entry which is preliminary data.</text>
</comment>
<reference evidence="1" key="1">
    <citation type="submission" date="2021-06" db="EMBL/GenBank/DDBJ databases">
        <authorList>
            <person name="Kallberg Y."/>
            <person name="Tangrot J."/>
            <person name="Rosling A."/>
        </authorList>
    </citation>
    <scope>NUCLEOTIDE SEQUENCE</scope>
    <source>
        <strain evidence="1">FL130A</strain>
    </source>
</reference>
<protein>
    <submittedName>
        <fullName evidence="1">4769_t:CDS:1</fullName>
    </submittedName>
</protein>
<accession>A0A9N8ZR30</accession>
<dbReference type="AlphaFoldDB" id="A0A9N8ZR30"/>
<evidence type="ECO:0000313" key="1">
    <source>
        <dbReference type="EMBL" id="CAG8503975.1"/>
    </source>
</evidence>
<organism evidence="1 2">
    <name type="scientific">Ambispora leptoticha</name>
    <dbReference type="NCBI Taxonomy" id="144679"/>
    <lineage>
        <taxon>Eukaryota</taxon>
        <taxon>Fungi</taxon>
        <taxon>Fungi incertae sedis</taxon>
        <taxon>Mucoromycota</taxon>
        <taxon>Glomeromycotina</taxon>
        <taxon>Glomeromycetes</taxon>
        <taxon>Archaeosporales</taxon>
        <taxon>Ambisporaceae</taxon>
        <taxon>Ambispora</taxon>
    </lineage>
</organism>
<sequence>MHETKVKLNNNGFNNGIANLGNADYTLAHGSCVYFSPNLT</sequence>
<dbReference type="EMBL" id="CAJVPS010000701">
    <property type="protein sequence ID" value="CAG8503975.1"/>
    <property type="molecule type" value="Genomic_DNA"/>
</dbReference>
<dbReference type="Proteomes" id="UP000789508">
    <property type="component" value="Unassembled WGS sequence"/>
</dbReference>
<keyword evidence="2" id="KW-1185">Reference proteome</keyword>
<gene>
    <name evidence="1" type="ORF">ALEPTO_LOCUS3629</name>
</gene>
<proteinExistence type="predicted"/>
<evidence type="ECO:0000313" key="2">
    <source>
        <dbReference type="Proteomes" id="UP000789508"/>
    </source>
</evidence>
<name>A0A9N8ZR30_9GLOM</name>